<evidence type="ECO:0000256" key="4">
    <source>
        <dbReference type="ARBA" id="ARBA00022741"/>
    </source>
</evidence>
<dbReference type="GO" id="GO:0005524">
    <property type="term" value="F:ATP binding"/>
    <property type="evidence" value="ECO:0007669"/>
    <property type="project" value="UniProtKB-UniRule"/>
</dbReference>
<dbReference type="AlphaFoldDB" id="A0A7T0BYJ4"/>
<dbReference type="KEGG" id="nli:G3M70_16155"/>
<protein>
    <recommendedName>
        <fullName evidence="6">Corrinoid adenosyltransferase</fullName>
        <ecNumber evidence="6">2.5.1.17</ecNumber>
    </recommendedName>
    <alternativeName>
        <fullName evidence="6">Cob(II)alamin adenosyltransferase</fullName>
    </alternativeName>
    <alternativeName>
        <fullName evidence="6">Cob(II)yrinic acid a,c-diamide adenosyltransferase</fullName>
    </alternativeName>
    <alternativeName>
        <fullName evidence="6">Cobinamide/cobalamin adenosyltransferase</fullName>
    </alternativeName>
</protein>
<feature type="domain" description="Cobalamin adenosyltransferase-like" evidence="7">
    <location>
        <begin position="7"/>
        <end position="178"/>
    </location>
</feature>
<comment type="catalytic activity">
    <reaction evidence="6">
        <text>2 cob(II)alamin + reduced [electron-transfer flavoprotein] + 2 ATP = 2 adenosylcob(III)alamin + 2 triphosphate + oxidized [electron-transfer flavoprotein] + 3 H(+)</text>
        <dbReference type="Rhea" id="RHEA:28671"/>
        <dbReference type="Rhea" id="RHEA-COMP:10685"/>
        <dbReference type="Rhea" id="RHEA-COMP:10686"/>
        <dbReference type="ChEBI" id="CHEBI:15378"/>
        <dbReference type="ChEBI" id="CHEBI:16304"/>
        <dbReference type="ChEBI" id="CHEBI:18036"/>
        <dbReference type="ChEBI" id="CHEBI:18408"/>
        <dbReference type="ChEBI" id="CHEBI:30616"/>
        <dbReference type="ChEBI" id="CHEBI:57692"/>
        <dbReference type="ChEBI" id="CHEBI:58307"/>
        <dbReference type="EC" id="2.5.1.17"/>
    </reaction>
</comment>
<comment type="catalytic activity">
    <reaction evidence="6">
        <text>2 cob(II)yrinate a,c diamide + reduced [electron-transfer flavoprotein] + 2 ATP = 2 adenosylcob(III)yrinate a,c-diamide + 2 triphosphate + oxidized [electron-transfer flavoprotein] + 3 H(+)</text>
        <dbReference type="Rhea" id="RHEA:11528"/>
        <dbReference type="Rhea" id="RHEA-COMP:10685"/>
        <dbReference type="Rhea" id="RHEA-COMP:10686"/>
        <dbReference type="ChEBI" id="CHEBI:15378"/>
        <dbReference type="ChEBI" id="CHEBI:18036"/>
        <dbReference type="ChEBI" id="CHEBI:30616"/>
        <dbReference type="ChEBI" id="CHEBI:57692"/>
        <dbReference type="ChEBI" id="CHEBI:58307"/>
        <dbReference type="ChEBI" id="CHEBI:58503"/>
        <dbReference type="ChEBI" id="CHEBI:58537"/>
        <dbReference type="EC" id="2.5.1.17"/>
    </reaction>
</comment>
<comment type="pathway">
    <text evidence="6">Cofactor biosynthesis; adenosylcobalamin biosynthesis; adenosylcobalamin from cob(II)yrinate a,c-diamide: step 2/7.</text>
</comment>
<evidence type="ECO:0000256" key="1">
    <source>
        <dbReference type="ARBA" id="ARBA00007487"/>
    </source>
</evidence>
<dbReference type="InterPro" id="IPR029499">
    <property type="entry name" value="PduO-typ"/>
</dbReference>
<gene>
    <name evidence="8" type="ORF">G3M70_16155</name>
</gene>
<dbReference type="Gene3D" id="1.20.1200.10">
    <property type="entry name" value="Cobalamin adenosyltransferase-like"/>
    <property type="match status" value="1"/>
</dbReference>
<dbReference type="GO" id="GO:0009236">
    <property type="term" value="P:cobalamin biosynthetic process"/>
    <property type="evidence" value="ECO:0007669"/>
    <property type="project" value="UniProtKB-UniRule"/>
</dbReference>
<dbReference type="Proteomes" id="UP000594688">
    <property type="component" value="Chromosome"/>
</dbReference>
<dbReference type="PANTHER" id="PTHR12213:SF0">
    <property type="entry name" value="CORRINOID ADENOSYLTRANSFERASE MMAB"/>
    <property type="match status" value="1"/>
</dbReference>
<keyword evidence="5 6" id="KW-0067">ATP-binding</keyword>
<dbReference type="SUPFAM" id="SSF89028">
    <property type="entry name" value="Cobalamin adenosyltransferase-like"/>
    <property type="match status" value="1"/>
</dbReference>
<dbReference type="PANTHER" id="PTHR12213">
    <property type="entry name" value="CORRINOID ADENOSYLTRANSFERASE"/>
    <property type="match status" value="1"/>
</dbReference>
<evidence type="ECO:0000256" key="2">
    <source>
        <dbReference type="ARBA" id="ARBA00011233"/>
    </source>
</evidence>
<comment type="subunit">
    <text evidence="2">Homotrimer.</text>
</comment>
<dbReference type="EMBL" id="CP048685">
    <property type="protein sequence ID" value="QPJ63325.1"/>
    <property type="molecule type" value="Genomic_DNA"/>
</dbReference>
<comment type="similarity">
    <text evidence="1 6">Belongs to the Cob(I)alamin adenosyltransferase family.</text>
</comment>
<dbReference type="InterPro" id="IPR016030">
    <property type="entry name" value="CblAdoTrfase-like"/>
</dbReference>
<keyword evidence="4 6" id="KW-0547">Nucleotide-binding</keyword>
<dbReference type="NCBIfam" id="TIGR00636">
    <property type="entry name" value="PduO_Nterm"/>
    <property type="match status" value="1"/>
</dbReference>
<evidence type="ECO:0000259" key="7">
    <source>
        <dbReference type="Pfam" id="PF01923"/>
    </source>
</evidence>
<proteinExistence type="inferred from homology"/>
<dbReference type="Pfam" id="PF01923">
    <property type="entry name" value="Cob_adeno_trans"/>
    <property type="match status" value="1"/>
</dbReference>
<evidence type="ECO:0000313" key="8">
    <source>
        <dbReference type="EMBL" id="QPJ63325.1"/>
    </source>
</evidence>
<keyword evidence="6" id="KW-0169">Cobalamin biosynthesis</keyword>
<keyword evidence="3 6" id="KW-0808">Transferase</keyword>
<name>A0A7T0BYJ4_9BACT</name>
<dbReference type="InterPro" id="IPR036451">
    <property type="entry name" value="CblAdoTrfase-like_sf"/>
</dbReference>
<reference evidence="8 9" key="1">
    <citation type="submission" date="2020-02" db="EMBL/GenBank/DDBJ databases">
        <title>Genomic and physiological characterization of two novel Nitrospinaceae genera.</title>
        <authorList>
            <person name="Mueller A.J."/>
            <person name="Jung M.-Y."/>
            <person name="Strachan C.R."/>
            <person name="Herbold C.W."/>
            <person name="Kirkegaard R.H."/>
            <person name="Daims H."/>
        </authorList>
    </citation>
    <scope>NUCLEOTIDE SEQUENCE [LARGE SCALE GENOMIC DNA]</scope>
    <source>
        <strain evidence="8">EB</strain>
    </source>
</reference>
<dbReference type="EC" id="2.5.1.17" evidence="6"/>
<evidence type="ECO:0000313" key="9">
    <source>
        <dbReference type="Proteomes" id="UP000594688"/>
    </source>
</evidence>
<evidence type="ECO:0000256" key="5">
    <source>
        <dbReference type="ARBA" id="ARBA00022840"/>
    </source>
</evidence>
<organism evidence="8 9">
    <name type="scientific">Candidatus Nitronauta litoralis</name>
    <dbReference type="NCBI Taxonomy" id="2705533"/>
    <lineage>
        <taxon>Bacteria</taxon>
        <taxon>Pseudomonadati</taxon>
        <taxon>Nitrospinota/Tectimicrobiota group</taxon>
        <taxon>Nitrospinota</taxon>
        <taxon>Nitrospinia</taxon>
        <taxon>Nitrospinales</taxon>
        <taxon>Nitrospinaceae</taxon>
        <taxon>Candidatus Nitronauta</taxon>
    </lineage>
</organism>
<evidence type="ECO:0000256" key="3">
    <source>
        <dbReference type="ARBA" id="ARBA00022679"/>
    </source>
</evidence>
<accession>A0A7T0BYJ4</accession>
<dbReference type="FunFam" id="1.20.1200.10:FF:000001">
    <property type="entry name" value="Cob(I)yrinic acid a,c-diamide adenosyltransferase"/>
    <property type="match status" value="1"/>
</dbReference>
<sequence length="203" mass="23332">MVRISKVYTKGGDKGETSLAGGGRIAKDHPRVEAYGTVDELNSILGLVRYFNMQNPQTAQRDKFENILETLQNWLFDLGSQLATDPEFSKKKKKIAINESYVTWLEAVIDAMNEELEPLPSFTLPGGGIVGAHLHQARTVCRRAERRIITLSREHDLGEWPVPFINRLSDALFVFSRWTCRWMDQKELLWVPETEAPDDWQWK</sequence>
<dbReference type="UniPathway" id="UPA00148">
    <property type="reaction ID" value="UER00233"/>
</dbReference>
<dbReference type="GO" id="GO:0008817">
    <property type="term" value="F:corrinoid adenosyltransferase activity"/>
    <property type="evidence" value="ECO:0007669"/>
    <property type="project" value="UniProtKB-UniRule"/>
</dbReference>
<evidence type="ECO:0000256" key="6">
    <source>
        <dbReference type="RuleBase" id="RU366026"/>
    </source>
</evidence>